<feature type="domain" description="Fibronectin type-III" evidence="1">
    <location>
        <begin position="115"/>
        <end position="204"/>
    </location>
</feature>
<reference evidence="2" key="1">
    <citation type="submission" date="2019-02" db="EMBL/GenBank/DDBJ databases">
        <authorList>
            <person name="Gruber-Vodicka R. H."/>
            <person name="Seah K. B. B."/>
        </authorList>
    </citation>
    <scope>NUCLEOTIDE SEQUENCE</scope>
    <source>
        <strain evidence="4">BECK_SA2B12</strain>
        <strain evidence="2">BECK_SA2B15</strain>
        <strain evidence="3">BECK_SA2B20</strain>
    </source>
</reference>
<name>A0A450UHJ1_9GAMM</name>
<evidence type="ECO:0000313" key="4">
    <source>
        <dbReference type="EMBL" id="VFK01450.1"/>
    </source>
</evidence>
<dbReference type="EMBL" id="CAADFJ010000066">
    <property type="protein sequence ID" value="VFK01450.1"/>
    <property type="molecule type" value="Genomic_DNA"/>
</dbReference>
<gene>
    <name evidence="2" type="ORF">BECKH772A_GA0070896_100375</name>
    <name evidence="3" type="ORF">BECKH772B_GA0070898_1002712</name>
    <name evidence="4" type="ORF">BECKH772C_GA0070978_1006610</name>
</gene>
<dbReference type="CDD" id="cd00063">
    <property type="entry name" value="FN3"/>
    <property type="match status" value="1"/>
</dbReference>
<dbReference type="InterPro" id="IPR013783">
    <property type="entry name" value="Ig-like_fold"/>
</dbReference>
<dbReference type="Pfam" id="PF00041">
    <property type="entry name" value="fn3"/>
    <property type="match status" value="1"/>
</dbReference>
<evidence type="ECO:0000313" key="3">
    <source>
        <dbReference type="EMBL" id="VFJ92273.1"/>
    </source>
</evidence>
<dbReference type="AlphaFoldDB" id="A0A450UHJ1"/>
<dbReference type="EMBL" id="CAADFG010000037">
    <property type="protein sequence ID" value="VFJ91990.1"/>
    <property type="molecule type" value="Genomic_DNA"/>
</dbReference>
<proteinExistence type="predicted"/>
<dbReference type="Gene3D" id="2.60.40.10">
    <property type="entry name" value="Immunoglobulins"/>
    <property type="match status" value="1"/>
</dbReference>
<dbReference type="SMART" id="SM00060">
    <property type="entry name" value="FN3"/>
    <property type="match status" value="1"/>
</dbReference>
<dbReference type="SUPFAM" id="SSF49265">
    <property type="entry name" value="Fibronectin type III"/>
    <property type="match status" value="1"/>
</dbReference>
<evidence type="ECO:0000313" key="2">
    <source>
        <dbReference type="EMBL" id="VFJ91990.1"/>
    </source>
</evidence>
<organism evidence="2">
    <name type="scientific">Candidatus Kentrum eta</name>
    <dbReference type="NCBI Taxonomy" id="2126337"/>
    <lineage>
        <taxon>Bacteria</taxon>
        <taxon>Pseudomonadati</taxon>
        <taxon>Pseudomonadota</taxon>
        <taxon>Gammaproteobacteria</taxon>
        <taxon>Candidatus Kentrum</taxon>
    </lineage>
</organism>
<dbReference type="EMBL" id="CAADFI010000027">
    <property type="protein sequence ID" value="VFJ92273.1"/>
    <property type="molecule type" value="Genomic_DNA"/>
</dbReference>
<dbReference type="PROSITE" id="PS50853">
    <property type="entry name" value="FN3"/>
    <property type="match status" value="1"/>
</dbReference>
<sequence length="204" mass="22264">MATFPKKESDILALAQEMVAGFNANTDVYPAPIVTAEALKAGIDGYMAAKNDELRTRSAWEQAVDSKNERLQGLAEDMRQDLRYAENLVKFDDAQLRLIGWGGRKPRKALEAPGQVGNLTIVGQGEGWIALAWEAPLSGGAPAAYRVERQDPHLETTNWTEIGTTTDLGTTLADQERGKRLEFRVRAFNRTGEGAASNTMAATL</sequence>
<dbReference type="InterPro" id="IPR003961">
    <property type="entry name" value="FN3_dom"/>
</dbReference>
<evidence type="ECO:0000259" key="1">
    <source>
        <dbReference type="PROSITE" id="PS50853"/>
    </source>
</evidence>
<protein>
    <submittedName>
        <fullName evidence="2">Fibronectin type III domain-containing protein</fullName>
    </submittedName>
</protein>
<accession>A0A450UHJ1</accession>
<dbReference type="InterPro" id="IPR036116">
    <property type="entry name" value="FN3_sf"/>
</dbReference>